<feature type="region of interest" description="Disordered" evidence="11">
    <location>
        <begin position="347"/>
        <end position="376"/>
    </location>
</feature>
<comment type="catalytic activity">
    <reaction evidence="1">
        <text>ATP + protein L-histidine = ADP + protein N-phospho-L-histidine.</text>
        <dbReference type="EC" id="2.7.13.3"/>
    </reaction>
</comment>
<feature type="domain" description="Histidine kinase" evidence="13">
    <location>
        <begin position="143"/>
        <end position="368"/>
    </location>
</feature>
<evidence type="ECO:0000259" key="13">
    <source>
        <dbReference type="PROSITE" id="PS50109"/>
    </source>
</evidence>
<evidence type="ECO:0000313" key="16">
    <source>
        <dbReference type="Proteomes" id="UP000287188"/>
    </source>
</evidence>
<dbReference type="GO" id="GO:0005886">
    <property type="term" value="C:plasma membrane"/>
    <property type="evidence" value="ECO:0007669"/>
    <property type="project" value="TreeGrafter"/>
</dbReference>
<evidence type="ECO:0000313" key="15">
    <source>
        <dbReference type="EMBL" id="GCE24243.1"/>
    </source>
</evidence>
<evidence type="ECO:0000256" key="4">
    <source>
        <dbReference type="ARBA" id="ARBA00022553"/>
    </source>
</evidence>
<evidence type="ECO:0000256" key="9">
    <source>
        <dbReference type="ARBA" id="ARBA00023012"/>
    </source>
</evidence>
<dbReference type="Pfam" id="PF00672">
    <property type="entry name" value="HAMP"/>
    <property type="match status" value="1"/>
</dbReference>
<dbReference type="PROSITE" id="PS50885">
    <property type="entry name" value="HAMP"/>
    <property type="match status" value="1"/>
</dbReference>
<dbReference type="PRINTS" id="PR00344">
    <property type="entry name" value="BCTRLSENSOR"/>
</dbReference>
<evidence type="ECO:0000256" key="5">
    <source>
        <dbReference type="ARBA" id="ARBA00022679"/>
    </source>
</evidence>
<dbReference type="SUPFAM" id="SSF55874">
    <property type="entry name" value="ATPase domain of HSP90 chaperone/DNA topoisomerase II/histidine kinase"/>
    <property type="match status" value="1"/>
</dbReference>
<dbReference type="InterPro" id="IPR004358">
    <property type="entry name" value="Sig_transdc_His_kin-like_C"/>
</dbReference>
<keyword evidence="8 12" id="KW-1133">Transmembrane helix</keyword>
<dbReference type="Proteomes" id="UP000287188">
    <property type="component" value="Unassembled WGS sequence"/>
</dbReference>
<evidence type="ECO:0000259" key="14">
    <source>
        <dbReference type="PROSITE" id="PS50885"/>
    </source>
</evidence>
<evidence type="ECO:0000256" key="8">
    <source>
        <dbReference type="ARBA" id="ARBA00022989"/>
    </source>
</evidence>
<comment type="subcellular location">
    <subcellularLocation>
        <location evidence="2">Membrane</location>
    </subcellularLocation>
</comment>
<dbReference type="GO" id="GO:0000155">
    <property type="term" value="F:phosphorelay sensor kinase activity"/>
    <property type="evidence" value="ECO:0007669"/>
    <property type="project" value="InterPro"/>
</dbReference>
<dbReference type="InterPro" id="IPR036890">
    <property type="entry name" value="HATPase_C_sf"/>
</dbReference>
<dbReference type="CDD" id="cd06225">
    <property type="entry name" value="HAMP"/>
    <property type="match status" value="1"/>
</dbReference>
<feature type="domain" description="HAMP" evidence="14">
    <location>
        <begin position="83"/>
        <end position="135"/>
    </location>
</feature>
<dbReference type="AlphaFoldDB" id="A0A402AYU1"/>
<dbReference type="FunFam" id="3.30.565.10:FF:000006">
    <property type="entry name" value="Sensor histidine kinase WalK"/>
    <property type="match status" value="1"/>
</dbReference>
<keyword evidence="9" id="KW-0902">Two-component regulatory system</keyword>
<dbReference type="CDD" id="cd00075">
    <property type="entry name" value="HATPase"/>
    <property type="match status" value="1"/>
</dbReference>
<gene>
    <name evidence="15" type="ORF">KDK_80430</name>
</gene>
<protein>
    <recommendedName>
        <fullName evidence="3">histidine kinase</fullName>
        <ecNumber evidence="3">2.7.13.3</ecNumber>
    </recommendedName>
</protein>
<dbReference type="SUPFAM" id="SSF158472">
    <property type="entry name" value="HAMP domain-like"/>
    <property type="match status" value="1"/>
</dbReference>
<dbReference type="FunFam" id="1.10.287.130:FF:000001">
    <property type="entry name" value="Two-component sensor histidine kinase"/>
    <property type="match status" value="1"/>
</dbReference>
<sequence>MLTFSWKMDILTPLIDQTAPAPWNEYAFEIVTIRNQRGQIINYVLVGMHSDISNQLQHLLNILLLITPLILLVSSIGGYWLASRVIRPVQTITRTAREMSETDLHRRLNLHRRDELGELAATFDRMLDRLERAFARQRQFTADASHELRTPLSIINTEVEHMLQRPHTAEEYIQTLEVVQQENQRMTRLVNNLLTLARTDKELVMLKRDQVDLSEIIVDGAERLAALAQQNGIEIFLSGLDEILVRGDQLYLTQLYTNLLENAIKYSAGIGKRVDVRLERQEKQARIQISDEGPGIAAEHLPFIFERFYRADQARTHQQPINGVNDSMGSGLGLSIARWIAQEHGGSIQVQSSPGQGASFEISLPLSSPPKMHEMR</sequence>
<dbReference type="EC" id="2.7.13.3" evidence="3"/>
<keyword evidence="10 12" id="KW-0472">Membrane</keyword>
<dbReference type="InterPro" id="IPR005467">
    <property type="entry name" value="His_kinase_dom"/>
</dbReference>
<dbReference type="EMBL" id="BIFS01000002">
    <property type="protein sequence ID" value="GCE24243.1"/>
    <property type="molecule type" value="Genomic_DNA"/>
</dbReference>
<keyword evidence="5" id="KW-0808">Transferase</keyword>
<dbReference type="SMART" id="SM00304">
    <property type="entry name" value="HAMP"/>
    <property type="match status" value="1"/>
</dbReference>
<feature type="transmembrane region" description="Helical" evidence="12">
    <location>
        <begin position="59"/>
        <end position="82"/>
    </location>
</feature>
<comment type="caution">
    <text evidence="15">The sequence shown here is derived from an EMBL/GenBank/DDBJ whole genome shotgun (WGS) entry which is preliminary data.</text>
</comment>
<evidence type="ECO:0000256" key="10">
    <source>
        <dbReference type="ARBA" id="ARBA00023136"/>
    </source>
</evidence>
<dbReference type="CDD" id="cd00082">
    <property type="entry name" value="HisKA"/>
    <property type="match status" value="1"/>
</dbReference>
<dbReference type="SUPFAM" id="SSF47384">
    <property type="entry name" value="Homodimeric domain of signal transducing histidine kinase"/>
    <property type="match status" value="1"/>
</dbReference>
<reference evidence="16" key="1">
    <citation type="submission" date="2018-12" db="EMBL/GenBank/DDBJ databases">
        <title>Tengunoibacter tsumagoiensis gen. nov., sp. nov., Dictyobacter kobayashii sp. nov., D. alpinus sp. nov., and D. joshuensis sp. nov. and description of Dictyobacteraceae fam. nov. within the order Ktedonobacterales isolated from Tengu-no-mugimeshi.</title>
        <authorList>
            <person name="Wang C.M."/>
            <person name="Zheng Y."/>
            <person name="Sakai Y."/>
            <person name="Toyoda A."/>
            <person name="Minakuchi Y."/>
            <person name="Abe K."/>
            <person name="Yokota A."/>
            <person name="Yabe S."/>
        </authorList>
    </citation>
    <scope>NUCLEOTIDE SEQUENCE [LARGE SCALE GENOMIC DNA]</scope>
    <source>
        <strain evidence="16">Uno11</strain>
    </source>
</reference>
<dbReference type="PROSITE" id="PS50109">
    <property type="entry name" value="HIS_KIN"/>
    <property type="match status" value="1"/>
</dbReference>
<evidence type="ECO:0000256" key="1">
    <source>
        <dbReference type="ARBA" id="ARBA00000085"/>
    </source>
</evidence>
<dbReference type="InterPro" id="IPR036097">
    <property type="entry name" value="HisK_dim/P_sf"/>
</dbReference>
<proteinExistence type="predicted"/>
<dbReference type="SMART" id="SM00388">
    <property type="entry name" value="HisKA"/>
    <property type="match status" value="1"/>
</dbReference>
<dbReference type="PANTHER" id="PTHR45436:SF5">
    <property type="entry name" value="SENSOR HISTIDINE KINASE TRCS"/>
    <property type="match status" value="1"/>
</dbReference>
<dbReference type="Gene3D" id="6.10.340.10">
    <property type="match status" value="1"/>
</dbReference>
<organism evidence="15 16">
    <name type="scientific">Dictyobacter kobayashii</name>
    <dbReference type="NCBI Taxonomy" id="2014872"/>
    <lineage>
        <taxon>Bacteria</taxon>
        <taxon>Bacillati</taxon>
        <taxon>Chloroflexota</taxon>
        <taxon>Ktedonobacteria</taxon>
        <taxon>Ktedonobacterales</taxon>
        <taxon>Dictyobacteraceae</taxon>
        <taxon>Dictyobacter</taxon>
    </lineage>
</organism>
<keyword evidence="16" id="KW-1185">Reference proteome</keyword>
<name>A0A402AYU1_9CHLR</name>
<accession>A0A402AYU1</accession>
<dbReference type="Pfam" id="PF00512">
    <property type="entry name" value="HisKA"/>
    <property type="match status" value="1"/>
</dbReference>
<dbReference type="Pfam" id="PF02518">
    <property type="entry name" value="HATPase_c"/>
    <property type="match status" value="1"/>
</dbReference>
<dbReference type="InterPro" id="IPR050428">
    <property type="entry name" value="TCS_sensor_his_kinase"/>
</dbReference>
<keyword evidence="7" id="KW-0418">Kinase</keyword>
<evidence type="ECO:0000256" key="12">
    <source>
        <dbReference type="SAM" id="Phobius"/>
    </source>
</evidence>
<dbReference type="Gene3D" id="3.30.565.10">
    <property type="entry name" value="Histidine kinase-like ATPase, C-terminal domain"/>
    <property type="match status" value="1"/>
</dbReference>
<dbReference type="Gene3D" id="1.10.287.130">
    <property type="match status" value="1"/>
</dbReference>
<evidence type="ECO:0000256" key="6">
    <source>
        <dbReference type="ARBA" id="ARBA00022692"/>
    </source>
</evidence>
<dbReference type="InterPro" id="IPR003594">
    <property type="entry name" value="HATPase_dom"/>
</dbReference>
<evidence type="ECO:0000256" key="2">
    <source>
        <dbReference type="ARBA" id="ARBA00004370"/>
    </source>
</evidence>
<keyword evidence="4" id="KW-0597">Phosphoprotein</keyword>
<dbReference type="InterPro" id="IPR003661">
    <property type="entry name" value="HisK_dim/P_dom"/>
</dbReference>
<evidence type="ECO:0000256" key="3">
    <source>
        <dbReference type="ARBA" id="ARBA00012438"/>
    </source>
</evidence>
<dbReference type="PANTHER" id="PTHR45436">
    <property type="entry name" value="SENSOR HISTIDINE KINASE YKOH"/>
    <property type="match status" value="1"/>
</dbReference>
<dbReference type="InterPro" id="IPR003660">
    <property type="entry name" value="HAMP_dom"/>
</dbReference>
<dbReference type="RefSeq" id="WP_161978025.1">
    <property type="nucleotide sequence ID" value="NZ_BIFS01000002.1"/>
</dbReference>
<dbReference type="SMART" id="SM00387">
    <property type="entry name" value="HATPase_c"/>
    <property type="match status" value="1"/>
</dbReference>
<evidence type="ECO:0000256" key="11">
    <source>
        <dbReference type="SAM" id="MobiDB-lite"/>
    </source>
</evidence>
<evidence type="ECO:0000256" key="7">
    <source>
        <dbReference type="ARBA" id="ARBA00022777"/>
    </source>
</evidence>
<keyword evidence="6 12" id="KW-0812">Transmembrane</keyword>